<keyword evidence="3 6" id="KW-0812">Transmembrane</keyword>
<feature type="transmembrane region" description="Helical" evidence="6">
    <location>
        <begin position="33"/>
        <end position="54"/>
    </location>
</feature>
<evidence type="ECO:0000256" key="2">
    <source>
        <dbReference type="ARBA" id="ARBA00007802"/>
    </source>
</evidence>
<evidence type="ECO:0000256" key="1">
    <source>
        <dbReference type="ARBA" id="ARBA00004141"/>
    </source>
</evidence>
<feature type="transmembrane region" description="Helical" evidence="6">
    <location>
        <begin position="166"/>
        <end position="184"/>
    </location>
</feature>
<feature type="transmembrane region" description="Helical" evidence="6">
    <location>
        <begin position="66"/>
        <end position="85"/>
    </location>
</feature>
<dbReference type="OrthoDB" id="8101026at2"/>
<evidence type="ECO:0000256" key="6">
    <source>
        <dbReference type="SAM" id="Phobius"/>
    </source>
</evidence>
<dbReference type="InterPro" id="IPR007688">
    <property type="entry name" value="Conjugal_tfr_TrbL/VirB6"/>
</dbReference>
<dbReference type="EMBL" id="QBKP01000027">
    <property type="protein sequence ID" value="PTX41815.1"/>
    <property type="molecule type" value="Genomic_DNA"/>
</dbReference>
<keyword evidence="4 6" id="KW-1133">Transmembrane helix</keyword>
<dbReference type="Pfam" id="PF04610">
    <property type="entry name" value="TrbL"/>
    <property type="match status" value="1"/>
</dbReference>
<comment type="similarity">
    <text evidence="2">Belongs to the TrbL/VirB6 family.</text>
</comment>
<evidence type="ECO:0000313" key="7">
    <source>
        <dbReference type="EMBL" id="PTX41815.1"/>
    </source>
</evidence>
<name>A0A2T6ADB1_9RHOB</name>
<protein>
    <submittedName>
        <fullName evidence="7">TrbL/VirB6 plasmid conjugal transfer protein</fullName>
    </submittedName>
</protein>
<dbReference type="Proteomes" id="UP000244224">
    <property type="component" value="Unassembled WGS sequence"/>
</dbReference>
<dbReference type="RefSeq" id="WP_108130740.1">
    <property type="nucleotide sequence ID" value="NZ_QBKP01000027.1"/>
</dbReference>
<feature type="transmembrane region" description="Helical" evidence="6">
    <location>
        <begin position="231"/>
        <end position="252"/>
    </location>
</feature>
<evidence type="ECO:0000313" key="8">
    <source>
        <dbReference type="Proteomes" id="UP000244224"/>
    </source>
</evidence>
<evidence type="ECO:0000256" key="3">
    <source>
        <dbReference type="ARBA" id="ARBA00022692"/>
    </source>
</evidence>
<comment type="caution">
    <text evidence="7">The sequence shown here is derived from an EMBL/GenBank/DDBJ whole genome shotgun (WGS) entry which is preliminary data.</text>
</comment>
<feature type="transmembrane region" description="Helical" evidence="6">
    <location>
        <begin position="196"/>
        <end position="219"/>
    </location>
</feature>
<sequence length="334" mass="35418">MDLVSEMLGMLDAAISNAGRTFFETTAASVGPLYTAFLTILLVLVGVNAALNVYTISMRDAVQLSIRIVLVLIFGLSWANFSALYEALSSGTGNLALSYFGVTGDALAEGDTYTAMDGFALKMAENVDAVSQAQGSIMRGVIAALLYGVLALLMAAYVLIVAFAKIMIAFLLGLAPFAILATIFERTKNLFEAWASALLGYLLYPIAAAAIIGTVITVANDVHREAAEVTNIGAIVGFLVMCFVGFFALRAIPHAAANITGQINLAHIAPEALRVTARPLTRAGEFAAPRAREFTSGAVYGKTSGLAERERDRTYADLGRATRMRLESLIKARG</sequence>
<keyword evidence="8" id="KW-1185">Reference proteome</keyword>
<dbReference type="GO" id="GO:0030255">
    <property type="term" value="P:protein secretion by the type IV secretion system"/>
    <property type="evidence" value="ECO:0007669"/>
    <property type="project" value="InterPro"/>
</dbReference>
<evidence type="ECO:0000256" key="5">
    <source>
        <dbReference type="ARBA" id="ARBA00023136"/>
    </source>
</evidence>
<proteinExistence type="inferred from homology"/>
<reference evidence="7 8" key="1">
    <citation type="submission" date="2018-04" db="EMBL/GenBank/DDBJ databases">
        <title>Genomic Encyclopedia of Archaeal and Bacterial Type Strains, Phase II (KMG-II): from individual species to whole genera.</title>
        <authorList>
            <person name="Goeker M."/>
        </authorList>
    </citation>
    <scope>NUCLEOTIDE SEQUENCE [LARGE SCALE GENOMIC DNA]</scope>
    <source>
        <strain evidence="7 8">DSM 21823</strain>
    </source>
</reference>
<comment type="subcellular location">
    <subcellularLocation>
        <location evidence="1">Membrane</location>
        <topology evidence="1">Multi-pass membrane protein</topology>
    </subcellularLocation>
</comment>
<dbReference type="AlphaFoldDB" id="A0A2T6ADB1"/>
<dbReference type="GO" id="GO:0016020">
    <property type="term" value="C:membrane"/>
    <property type="evidence" value="ECO:0007669"/>
    <property type="project" value="UniProtKB-SubCell"/>
</dbReference>
<gene>
    <name evidence="7" type="ORF">C8N34_12720</name>
</gene>
<evidence type="ECO:0000256" key="4">
    <source>
        <dbReference type="ARBA" id="ARBA00022989"/>
    </source>
</evidence>
<organism evidence="7 8">
    <name type="scientific">Gemmobacter caeni</name>
    <dbReference type="NCBI Taxonomy" id="589035"/>
    <lineage>
        <taxon>Bacteria</taxon>
        <taxon>Pseudomonadati</taxon>
        <taxon>Pseudomonadota</taxon>
        <taxon>Alphaproteobacteria</taxon>
        <taxon>Rhodobacterales</taxon>
        <taxon>Paracoccaceae</taxon>
        <taxon>Gemmobacter</taxon>
    </lineage>
</organism>
<accession>A0A2T6ADB1</accession>
<keyword evidence="5 6" id="KW-0472">Membrane</keyword>
<feature type="transmembrane region" description="Helical" evidence="6">
    <location>
        <begin position="137"/>
        <end position="159"/>
    </location>
</feature>